<evidence type="ECO:0000313" key="2">
    <source>
        <dbReference type="Proteomes" id="UP001360560"/>
    </source>
</evidence>
<accession>A0AAV5QDZ9</accession>
<evidence type="ECO:0000313" key="1">
    <source>
        <dbReference type="EMBL" id="GMM32949.1"/>
    </source>
</evidence>
<dbReference type="RefSeq" id="XP_064849949.1">
    <property type="nucleotide sequence ID" value="XM_064993877.1"/>
</dbReference>
<proteinExistence type="predicted"/>
<protein>
    <submittedName>
        <fullName evidence="1">Uncharacterized protein</fullName>
    </submittedName>
</protein>
<keyword evidence="2" id="KW-1185">Reference proteome</keyword>
<dbReference type="Proteomes" id="UP001360560">
    <property type="component" value="Unassembled WGS sequence"/>
</dbReference>
<organism evidence="1 2">
    <name type="scientific">Saccharomycopsis crataegensis</name>
    <dbReference type="NCBI Taxonomy" id="43959"/>
    <lineage>
        <taxon>Eukaryota</taxon>
        <taxon>Fungi</taxon>
        <taxon>Dikarya</taxon>
        <taxon>Ascomycota</taxon>
        <taxon>Saccharomycotina</taxon>
        <taxon>Saccharomycetes</taxon>
        <taxon>Saccharomycopsidaceae</taxon>
        <taxon>Saccharomycopsis</taxon>
    </lineage>
</organism>
<dbReference type="EMBL" id="BTFZ01000001">
    <property type="protein sequence ID" value="GMM32949.1"/>
    <property type="molecule type" value="Genomic_DNA"/>
</dbReference>
<comment type="caution">
    <text evidence="1">The sequence shown here is derived from an EMBL/GenBank/DDBJ whole genome shotgun (WGS) entry which is preliminary data.</text>
</comment>
<dbReference type="AlphaFoldDB" id="A0AAV5QDZ9"/>
<sequence>MVSKSDIQTTIAVIDSLMETMSLTYQDSSPELLVQDRILGLQRMKRFLSEEFSISLEKFTQIQNSLEVLRNKEDTMLVNRVIENIHGSLNI</sequence>
<name>A0AAV5QDZ9_9ASCO</name>
<gene>
    <name evidence="1" type="ORF">DASC09_002740</name>
</gene>
<reference evidence="1 2" key="1">
    <citation type="journal article" date="2023" name="Elife">
        <title>Identification of key yeast species and microbe-microbe interactions impacting larval growth of Drosophila in the wild.</title>
        <authorList>
            <person name="Mure A."/>
            <person name="Sugiura Y."/>
            <person name="Maeda R."/>
            <person name="Honda K."/>
            <person name="Sakurai N."/>
            <person name="Takahashi Y."/>
            <person name="Watada M."/>
            <person name="Katoh T."/>
            <person name="Gotoh A."/>
            <person name="Gotoh Y."/>
            <person name="Taniguchi I."/>
            <person name="Nakamura K."/>
            <person name="Hayashi T."/>
            <person name="Katayama T."/>
            <person name="Uemura T."/>
            <person name="Hattori Y."/>
        </authorList>
    </citation>
    <scope>NUCLEOTIDE SEQUENCE [LARGE SCALE GENOMIC DNA]</scope>
    <source>
        <strain evidence="1 2">SC-9</strain>
    </source>
</reference>
<dbReference type="GeneID" id="90070928"/>